<keyword evidence="1" id="KW-1133">Transmembrane helix</keyword>
<name>A0A4U7BT47_9BACT</name>
<proteinExistence type="predicted"/>
<reference evidence="2 3" key="1">
    <citation type="submission" date="2018-05" db="EMBL/GenBank/DDBJ databases">
        <title>Novel Campyloabacter and Helicobacter Species and Strains.</title>
        <authorList>
            <person name="Mannion A.J."/>
            <person name="Shen Z."/>
            <person name="Fox J.G."/>
        </authorList>
    </citation>
    <scope>NUCLEOTIDE SEQUENCE [LARGE SCALE GENOMIC DNA]</scope>
    <source>
        <strain evidence="3">MIT17-664</strain>
    </source>
</reference>
<protein>
    <submittedName>
        <fullName evidence="2">Uncharacterized protein</fullName>
    </submittedName>
</protein>
<organism evidence="2 3">
    <name type="scientific">Campylobacter estrildidarum</name>
    <dbReference type="NCBI Taxonomy" id="2510189"/>
    <lineage>
        <taxon>Bacteria</taxon>
        <taxon>Pseudomonadati</taxon>
        <taxon>Campylobacterota</taxon>
        <taxon>Epsilonproteobacteria</taxon>
        <taxon>Campylobacterales</taxon>
        <taxon>Campylobacteraceae</taxon>
        <taxon>Campylobacter</taxon>
    </lineage>
</organism>
<dbReference type="AlphaFoldDB" id="A0A4U7BT47"/>
<dbReference type="Proteomes" id="UP000308838">
    <property type="component" value="Unassembled WGS sequence"/>
</dbReference>
<feature type="transmembrane region" description="Helical" evidence="1">
    <location>
        <begin position="7"/>
        <end position="35"/>
    </location>
</feature>
<sequence length="87" mass="10282">MIYTGFFFVVFSFLFICGFYVWFQSIADILINRFLRFSDSGYLLNFFSLNDLVRSYPVVLINLTNCIYIILSIIAWSRLKIKIMPKA</sequence>
<feature type="transmembrane region" description="Helical" evidence="1">
    <location>
        <begin position="55"/>
        <end position="76"/>
    </location>
</feature>
<evidence type="ECO:0000256" key="1">
    <source>
        <dbReference type="SAM" id="Phobius"/>
    </source>
</evidence>
<keyword evidence="1" id="KW-0472">Membrane</keyword>
<gene>
    <name evidence="2" type="ORF">CQA69_02300</name>
</gene>
<dbReference type="EMBL" id="NXLZ01000003">
    <property type="protein sequence ID" value="TKX31477.1"/>
    <property type="molecule type" value="Genomic_DNA"/>
</dbReference>
<accession>A0A4U7BT47</accession>
<comment type="caution">
    <text evidence="2">The sequence shown here is derived from an EMBL/GenBank/DDBJ whole genome shotgun (WGS) entry which is preliminary data.</text>
</comment>
<evidence type="ECO:0000313" key="3">
    <source>
        <dbReference type="Proteomes" id="UP000308838"/>
    </source>
</evidence>
<keyword evidence="3" id="KW-1185">Reference proteome</keyword>
<evidence type="ECO:0000313" key="2">
    <source>
        <dbReference type="EMBL" id="TKX31477.1"/>
    </source>
</evidence>
<keyword evidence="1" id="KW-0812">Transmembrane</keyword>